<protein>
    <submittedName>
        <fullName evidence="1">Uncharacterized protein</fullName>
    </submittedName>
</protein>
<evidence type="ECO:0000313" key="1">
    <source>
        <dbReference type="EMBL" id="KAK1302695.1"/>
    </source>
</evidence>
<comment type="caution">
    <text evidence="1">The sequence shown here is derived from an EMBL/GenBank/DDBJ whole genome shotgun (WGS) entry which is preliminary data.</text>
</comment>
<gene>
    <name evidence="1" type="ORF">QJS10_CPB12g01022</name>
</gene>
<organism evidence="1 2">
    <name type="scientific">Acorus calamus</name>
    <name type="common">Sweet flag</name>
    <dbReference type="NCBI Taxonomy" id="4465"/>
    <lineage>
        <taxon>Eukaryota</taxon>
        <taxon>Viridiplantae</taxon>
        <taxon>Streptophyta</taxon>
        <taxon>Embryophyta</taxon>
        <taxon>Tracheophyta</taxon>
        <taxon>Spermatophyta</taxon>
        <taxon>Magnoliopsida</taxon>
        <taxon>Liliopsida</taxon>
        <taxon>Acoraceae</taxon>
        <taxon>Acorus</taxon>
    </lineage>
</organism>
<evidence type="ECO:0000313" key="2">
    <source>
        <dbReference type="Proteomes" id="UP001180020"/>
    </source>
</evidence>
<dbReference type="AlphaFoldDB" id="A0AAV9DNK1"/>
<dbReference type="Proteomes" id="UP001180020">
    <property type="component" value="Unassembled WGS sequence"/>
</dbReference>
<proteinExistence type="predicted"/>
<dbReference type="EMBL" id="JAUJYO010000012">
    <property type="protein sequence ID" value="KAK1302695.1"/>
    <property type="molecule type" value="Genomic_DNA"/>
</dbReference>
<reference evidence="1" key="2">
    <citation type="submission" date="2023-06" db="EMBL/GenBank/DDBJ databases">
        <authorList>
            <person name="Ma L."/>
            <person name="Liu K.-W."/>
            <person name="Li Z."/>
            <person name="Hsiao Y.-Y."/>
            <person name="Qi Y."/>
            <person name="Fu T."/>
            <person name="Tang G."/>
            <person name="Zhang D."/>
            <person name="Sun W.-H."/>
            <person name="Liu D.-K."/>
            <person name="Li Y."/>
            <person name="Chen G.-Z."/>
            <person name="Liu X.-D."/>
            <person name="Liao X.-Y."/>
            <person name="Jiang Y.-T."/>
            <person name="Yu X."/>
            <person name="Hao Y."/>
            <person name="Huang J."/>
            <person name="Zhao X.-W."/>
            <person name="Ke S."/>
            <person name="Chen Y.-Y."/>
            <person name="Wu W.-L."/>
            <person name="Hsu J.-L."/>
            <person name="Lin Y.-F."/>
            <person name="Huang M.-D."/>
            <person name="Li C.-Y."/>
            <person name="Huang L."/>
            <person name="Wang Z.-W."/>
            <person name="Zhao X."/>
            <person name="Zhong W.-Y."/>
            <person name="Peng D.-H."/>
            <person name="Ahmad S."/>
            <person name="Lan S."/>
            <person name="Zhang J.-S."/>
            <person name="Tsai W.-C."/>
            <person name="Van De Peer Y."/>
            <person name="Liu Z.-J."/>
        </authorList>
    </citation>
    <scope>NUCLEOTIDE SEQUENCE</scope>
    <source>
        <strain evidence="1">CP</strain>
        <tissue evidence="1">Leaves</tissue>
    </source>
</reference>
<accession>A0AAV9DNK1</accession>
<keyword evidence="2" id="KW-1185">Reference proteome</keyword>
<name>A0AAV9DNK1_ACOCL</name>
<sequence>MRSRLRTVRSRGNDTVRVVRSCGVDHEPSITGPSHQTMSALKSANKELKGMMKTVIIQDIDVSY</sequence>
<reference evidence="1" key="1">
    <citation type="journal article" date="2023" name="Nat. Commun.">
        <title>Diploid and tetraploid genomes of Acorus and the evolution of monocots.</title>
        <authorList>
            <person name="Ma L."/>
            <person name="Liu K.W."/>
            <person name="Li Z."/>
            <person name="Hsiao Y.Y."/>
            <person name="Qi Y."/>
            <person name="Fu T."/>
            <person name="Tang G.D."/>
            <person name="Zhang D."/>
            <person name="Sun W.H."/>
            <person name="Liu D.K."/>
            <person name="Li Y."/>
            <person name="Chen G.Z."/>
            <person name="Liu X.D."/>
            <person name="Liao X.Y."/>
            <person name="Jiang Y.T."/>
            <person name="Yu X."/>
            <person name="Hao Y."/>
            <person name="Huang J."/>
            <person name="Zhao X.W."/>
            <person name="Ke S."/>
            <person name="Chen Y.Y."/>
            <person name="Wu W.L."/>
            <person name="Hsu J.L."/>
            <person name="Lin Y.F."/>
            <person name="Huang M.D."/>
            <person name="Li C.Y."/>
            <person name="Huang L."/>
            <person name="Wang Z.W."/>
            <person name="Zhao X."/>
            <person name="Zhong W.Y."/>
            <person name="Peng D.H."/>
            <person name="Ahmad S."/>
            <person name="Lan S."/>
            <person name="Zhang J.S."/>
            <person name="Tsai W.C."/>
            <person name="Van de Peer Y."/>
            <person name="Liu Z.J."/>
        </authorList>
    </citation>
    <scope>NUCLEOTIDE SEQUENCE</scope>
    <source>
        <strain evidence="1">CP</strain>
    </source>
</reference>